<gene>
    <name evidence="3" type="ORF">EHS24_003346</name>
</gene>
<accession>A0A427XEU5</accession>
<dbReference type="EMBL" id="RSCE01000016">
    <property type="protein sequence ID" value="RSH77385.1"/>
    <property type="molecule type" value="Genomic_DNA"/>
</dbReference>
<evidence type="ECO:0000313" key="3">
    <source>
        <dbReference type="EMBL" id="RSH77385.1"/>
    </source>
</evidence>
<feature type="transmembrane region" description="Helical" evidence="1">
    <location>
        <begin position="52"/>
        <end position="74"/>
    </location>
</feature>
<keyword evidence="1" id="KW-1133">Transmembrane helix</keyword>
<dbReference type="RefSeq" id="XP_028472532.1">
    <property type="nucleotide sequence ID" value="XM_028619036.1"/>
</dbReference>
<proteinExistence type="predicted"/>
<evidence type="ECO:0000256" key="1">
    <source>
        <dbReference type="SAM" id="Phobius"/>
    </source>
</evidence>
<dbReference type="STRING" id="105984.A0A427XEU5"/>
<dbReference type="InterPro" id="IPR026116">
    <property type="entry name" value="GT18_cat"/>
</dbReference>
<evidence type="ECO:0000313" key="4">
    <source>
        <dbReference type="Proteomes" id="UP000279236"/>
    </source>
</evidence>
<sequence>MGMDYDSETPLLGSPRFSDFESLGLLGSPIAGLPHNQRVGVNWRRMRPSLRMVAIGTISVAFFLFGFIVHGPALPRVSVRLHVPSNAPQANAHDAVRVRVLQQLMKERYPAGPWTHSRADNFPALAKLADCLEAGTCDENEKKVVILTSYHFGGAELGGNGGEEVWARSTISALRQLNYTILFCWGHMDTLMIYQHIPDMVPVVLWEPGEFHHCMERNDENYLEMEGYETQSSGAWQTGKKGCLQRADFPEGIPYWKSFMFNFWMHHGHPLGGGWVMAPEDYASFTDFKDRRYLGYSIEEQCTLAPTYHLREHRGMILAKELRYFEEEENSMFGILGAARESVPPVEVHGHLAHFDLVSTAGDEKGAAMPEGIISTGRMPQEEWHQLLARSKMLVGIGHPELSPSPYDALCLGVPFINSVREWDENDPTNREKWQTQQDGLKLFDEPARLPTRSTASFVSFTLVRHREWIEEDWLVKAKALVAERYQDQEEYAHLAMEMPPVGRWGYTDPAEHEEL</sequence>
<dbReference type="GeneID" id="39587889"/>
<dbReference type="Pfam" id="PF15024">
    <property type="entry name" value="Glyco_transf_18"/>
    <property type="match status" value="1"/>
</dbReference>
<organism evidence="3 4">
    <name type="scientific">Apiotrichum porosum</name>
    <dbReference type="NCBI Taxonomy" id="105984"/>
    <lineage>
        <taxon>Eukaryota</taxon>
        <taxon>Fungi</taxon>
        <taxon>Dikarya</taxon>
        <taxon>Basidiomycota</taxon>
        <taxon>Agaricomycotina</taxon>
        <taxon>Tremellomycetes</taxon>
        <taxon>Trichosporonales</taxon>
        <taxon>Trichosporonaceae</taxon>
        <taxon>Apiotrichum</taxon>
    </lineage>
</organism>
<reference evidence="3 4" key="1">
    <citation type="submission" date="2018-11" db="EMBL/GenBank/DDBJ databases">
        <title>Genome sequence of Apiotrichum porosum DSM 27194.</title>
        <authorList>
            <person name="Aliyu H."/>
            <person name="Gorte O."/>
            <person name="Ochsenreither K."/>
        </authorList>
    </citation>
    <scope>NUCLEOTIDE SEQUENCE [LARGE SCALE GENOMIC DNA]</scope>
    <source>
        <strain evidence="3 4">DSM 27194</strain>
    </source>
</reference>
<dbReference type="Proteomes" id="UP000279236">
    <property type="component" value="Unassembled WGS sequence"/>
</dbReference>
<dbReference type="GO" id="GO:0030144">
    <property type="term" value="F:alpha-1,6-mannosylglycoprotein 6-beta-N-acetylglucosaminyltransferase activity"/>
    <property type="evidence" value="ECO:0007669"/>
    <property type="project" value="InterPro"/>
</dbReference>
<keyword evidence="1" id="KW-0812">Transmembrane</keyword>
<name>A0A427XEU5_9TREE</name>
<comment type="caution">
    <text evidence="3">The sequence shown here is derived from an EMBL/GenBank/DDBJ whole genome shotgun (WGS) entry which is preliminary data.</text>
</comment>
<protein>
    <recommendedName>
        <fullName evidence="2">Glycosyltransferase family 18 catalytic domain-containing protein</fullName>
    </recommendedName>
</protein>
<feature type="domain" description="Glycosyltransferase family 18 catalytic" evidence="2">
    <location>
        <begin position="273"/>
        <end position="419"/>
    </location>
</feature>
<keyword evidence="1" id="KW-0472">Membrane</keyword>
<dbReference type="AlphaFoldDB" id="A0A427XEU5"/>
<dbReference type="UniPathway" id="UPA00378"/>
<keyword evidence="4" id="KW-1185">Reference proteome</keyword>
<evidence type="ECO:0000259" key="2">
    <source>
        <dbReference type="Pfam" id="PF15024"/>
    </source>
</evidence>
<dbReference type="OrthoDB" id="2113294at2759"/>